<comment type="caution">
    <text evidence="3">The sequence shown here is derived from an EMBL/GenBank/DDBJ whole genome shotgun (WGS) entry which is preliminary data.</text>
</comment>
<gene>
    <name evidence="3" type="ORF">D8M06_16270</name>
</gene>
<dbReference type="RefSeq" id="WP_121205644.1">
    <property type="nucleotide sequence ID" value="NZ_RBZP01000019.1"/>
</dbReference>
<reference evidence="3 4" key="1">
    <citation type="journal article" date="2016" name="Int. J. Syst. Evol. Microbiol.">
        <title>Oceanobacillus halophilus sp. nov., a novel moderately halophilic bacterium from a hypersaline lake.</title>
        <authorList>
            <person name="Amoozegar M.A."/>
            <person name="Bagheri M."/>
            <person name="Makhdoumi A."/>
            <person name="Nikou M.M."/>
            <person name="Fazeli S.A.S."/>
            <person name="Schumann P."/>
            <person name="Sproer C."/>
            <person name="Sanchez-Porro C."/>
            <person name="Ventosa A."/>
        </authorList>
    </citation>
    <scope>NUCLEOTIDE SEQUENCE [LARGE SCALE GENOMIC DNA]</scope>
    <source>
        <strain evidence="3 4">DSM 23996</strain>
    </source>
</reference>
<organism evidence="3 4">
    <name type="scientific">Oceanobacillus halophilus</name>
    <dbReference type="NCBI Taxonomy" id="930130"/>
    <lineage>
        <taxon>Bacteria</taxon>
        <taxon>Bacillati</taxon>
        <taxon>Bacillota</taxon>
        <taxon>Bacilli</taxon>
        <taxon>Bacillales</taxon>
        <taxon>Bacillaceae</taxon>
        <taxon>Oceanobacillus</taxon>
    </lineage>
</organism>
<protein>
    <submittedName>
        <fullName evidence="3">DUF2089 family protein</fullName>
    </submittedName>
</protein>
<dbReference type="Proteomes" id="UP000269301">
    <property type="component" value="Unassembled WGS sequence"/>
</dbReference>
<feature type="domain" description="YvlB/LiaX N-terminal" evidence="2">
    <location>
        <begin position="68"/>
        <end position="96"/>
    </location>
</feature>
<dbReference type="Pfam" id="PF22746">
    <property type="entry name" value="SHOCT-like_DUF2089-C"/>
    <property type="match status" value="1"/>
</dbReference>
<dbReference type="InterPro" id="IPR018658">
    <property type="entry name" value="DUF2089"/>
</dbReference>
<evidence type="ECO:0000313" key="4">
    <source>
        <dbReference type="Proteomes" id="UP000269301"/>
    </source>
</evidence>
<evidence type="ECO:0000259" key="2">
    <source>
        <dbReference type="Pfam" id="PF22746"/>
    </source>
</evidence>
<name>A0A494ZYT1_9BACI</name>
<sequence length="99" mass="11577">MDKKDVPAWILSLDLEDAEFIRKFVLNSGSLKKIAKSYEVSYPTVRTRLDRIIQKMELSESLEKEPLISYVKQLAIEDRISLDDAKSIIEKYKTERIDK</sequence>
<dbReference type="EMBL" id="RBZP01000019">
    <property type="protein sequence ID" value="RKQ30245.1"/>
    <property type="molecule type" value="Genomic_DNA"/>
</dbReference>
<proteinExistence type="predicted"/>
<dbReference type="Pfam" id="PF09862">
    <property type="entry name" value="DUF2089"/>
    <property type="match status" value="1"/>
</dbReference>
<keyword evidence="4" id="KW-1185">Reference proteome</keyword>
<dbReference type="OrthoDB" id="9797643at2"/>
<dbReference type="InterPro" id="IPR053959">
    <property type="entry name" value="YvlB/LiaX_N"/>
</dbReference>
<feature type="domain" description="DUF2089" evidence="1">
    <location>
        <begin position="13"/>
        <end position="58"/>
    </location>
</feature>
<evidence type="ECO:0000259" key="1">
    <source>
        <dbReference type="Pfam" id="PF09862"/>
    </source>
</evidence>
<accession>A0A494ZYT1</accession>
<evidence type="ECO:0000313" key="3">
    <source>
        <dbReference type="EMBL" id="RKQ30245.1"/>
    </source>
</evidence>
<dbReference type="AlphaFoldDB" id="A0A494ZYT1"/>